<evidence type="ECO:0000256" key="5">
    <source>
        <dbReference type="ARBA" id="ARBA00022692"/>
    </source>
</evidence>
<dbReference type="GO" id="GO:0012505">
    <property type="term" value="C:endomembrane system"/>
    <property type="evidence" value="ECO:0007669"/>
    <property type="project" value="UniProtKB-SubCell"/>
</dbReference>
<dbReference type="GO" id="GO:0015099">
    <property type="term" value="F:nickel cation transmembrane transporter activity"/>
    <property type="evidence" value="ECO:0007669"/>
    <property type="project" value="UniProtKB-UniRule"/>
</dbReference>
<evidence type="ECO:0000256" key="6">
    <source>
        <dbReference type="ARBA" id="ARBA00022989"/>
    </source>
</evidence>
<dbReference type="Pfam" id="PF03824">
    <property type="entry name" value="NicO"/>
    <property type="match status" value="1"/>
</dbReference>
<dbReference type="PANTHER" id="PTHR31611">
    <property type="entry name" value="HIGH-AFFINITY NICKEL TRANSPORT PROTEIN NIC1"/>
    <property type="match status" value="1"/>
</dbReference>
<evidence type="ECO:0000256" key="7">
    <source>
        <dbReference type="ARBA" id="ARBA00023136"/>
    </source>
</evidence>
<dbReference type="EMBL" id="FLMQ01000045">
    <property type="protein sequence ID" value="SBP86999.1"/>
    <property type="molecule type" value="Genomic_DNA"/>
</dbReference>
<gene>
    <name evidence="10" type="primary">nixA</name>
    <name evidence="10" type="ORF">THIARS_50247</name>
</gene>
<evidence type="ECO:0000313" key="10">
    <source>
        <dbReference type="EMBL" id="SBP86999.1"/>
    </source>
</evidence>
<evidence type="ECO:0000256" key="8">
    <source>
        <dbReference type="RuleBase" id="RU362101"/>
    </source>
</evidence>
<dbReference type="InterPro" id="IPR004688">
    <property type="entry name" value="Ni/Co_transpt"/>
</dbReference>
<feature type="transmembrane region" description="Helical" evidence="8">
    <location>
        <begin position="143"/>
        <end position="164"/>
    </location>
</feature>
<keyword evidence="5 8" id="KW-0812">Transmembrane</keyword>
<keyword evidence="7 8" id="KW-0472">Membrane</keyword>
<feature type="compositionally biased region" description="Basic and acidic residues" evidence="9">
    <location>
        <begin position="365"/>
        <end position="377"/>
    </location>
</feature>
<dbReference type="GO" id="GO:0005886">
    <property type="term" value="C:plasma membrane"/>
    <property type="evidence" value="ECO:0007669"/>
    <property type="project" value="UniProtKB-SubCell"/>
</dbReference>
<dbReference type="PANTHER" id="PTHR31611:SF0">
    <property type="entry name" value="HIGH-AFFINITY NICKEL TRANSPORT PROTEIN NIC1"/>
    <property type="match status" value="1"/>
</dbReference>
<keyword evidence="3 8" id="KW-0813">Transport</keyword>
<comment type="subcellular location">
    <subcellularLocation>
        <location evidence="8">Cell membrane</location>
        <topology evidence="8">Multi-pass membrane protein</topology>
    </subcellularLocation>
    <subcellularLocation>
        <location evidence="1">Endomembrane system</location>
        <topology evidence="1">Multi-pass membrane protein</topology>
    </subcellularLocation>
</comment>
<organism evidence="10 11">
    <name type="scientific">Thiomonas delicata</name>
    <name type="common">Thiomonas cuprina</name>
    <dbReference type="NCBI Taxonomy" id="364030"/>
    <lineage>
        <taxon>Bacteria</taxon>
        <taxon>Pseudomonadati</taxon>
        <taxon>Pseudomonadota</taxon>
        <taxon>Betaproteobacteria</taxon>
        <taxon>Burkholderiales</taxon>
        <taxon>Thiomonas</taxon>
    </lineage>
</organism>
<dbReference type="NCBIfam" id="TIGR00802">
    <property type="entry name" value="nico"/>
    <property type="match status" value="1"/>
</dbReference>
<feature type="transmembrane region" description="Helical" evidence="8">
    <location>
        <begin position="331"/>
        <end position="348"/>
    </location>
</feature>
<dbReference type="AlphaFoldDB" id="A0A238D198"/>
<evidence type="ECO:0000313" key="11">
    <source>
        <dbReference type="Proteomes" id="UP000214566"/>
    </source>
</evidence>
<protein>
    <recommendedName>
        <fullName evidence="8">Nickel/cobalt efflux system</fullName>
    </recommendedName>
</protein>
<keyword evidence="11" id="KW-1185">Reference proteome</keyword>
<evidence type="ECO:0000256" key="1">
    <source>
        <dbReference type="ARBA" id="ARBA00004127"/>
    </source>
</evidence>
<accession>A0A238D198</accession>
<evidence type="ECO:0000256" key="2">
    <source>
        <dbReference type="ARBA" id="ARBA00010892"/>
    </source>
</evidence>
<dbReference type="RefSeq" id="WP_094159400.1">
    <property type="nucleotide sequence ID" value="NZ_LT592170.1"/>
</dbReference>
<dbReference type="Proteomes" id="UP000214566">
    <property type="component" value="Unassembled WGS sequence"/>
</dbReference>
<evidence type="ECO:0000256" key="9">
    <source>
        <dbReference type="SAM" id="MobiDB-lite"/>
    </source>
</evidence>
<name>A0A238D198_THIDL</name>
<keyword evidence="4" id="KW-0533">Nickel</keyword>
<evidence type="ECO:0000256" key="3">
    <source>
        <dbReference type="ARBA" id="ARBA00022448"/>
    </source>
</evidence>
<keyword evidence="6 8" id="KW-1133">Transmembrane helix</keyword>
<dbReference type="OrthoDB" id="9776706at2"/>
<comment type="similarity">
    <text evidence="2 8">Belongs to the NiCoT transporter (TC 2.A.52) family.</text>
</comment>
<feature type="region of interest" description="Disordered" evidence="9">
    <location>
        <begin position="363"/>
        <end position="393"/>
    </location>
</feature>
<feature type="transmembrane region" description="Helical" evidence="8">
    <location>
        <begin position="98"/>
        <end position="123"/>
    </location>
</feature>
<feature type="transmembrane region" description="Helical" evidence="8">
    <location>
        <begin position="289"/>
        <end position="311"/>
    </location>
</feature>
<feature type="transmembrane region" description="Helical" evidence="8">
    <location>
        <begin position="32"/>
        <end position="52"/>
    </location>
</feature>
<proteinExistence type="inferred from homology"/>
<dbReference type="InterPro" id="IPR011541">
    <property type="entry name" value="Ni/Co_transpt_high_affinity"/>
</dbReference>
<sequence length="393" mass="42810">MNYDATAVLTPRPHARGLGALRFDRDEWVQLAGYYGFIAVLHLAGWGLYLYYAERYPAMIGLGLTAYLFGLRHAFDADHIAAVDDTVRLLVQEGRKPLGVGFFFSLGHSTVVFLLTVFTASMVSAMKIQMPEMQHIGGVLGTGVSGIFLVIIGTLNLLILLDLLKVWNGARRGAHDHHHVNTLLAKRGLFYRLFGGRLQRVIKQSWEMYPVGFLFGLGFDTASEIGLLAMTAGAATGNLPVPAVLSLPILFTAGMSAMDTTDGVLMTKAYGWALANPLRRIFYNISTTLLSVLVAFALGGIELLQVIIPAIGWQGRVADGIVNLDFGDLGYLIVGLFLVAWLSSLTAWELGRKRRATEAVAEPTLHPHEHAHDEGNSHRIISAFEGPKNPTSA</sequence>
<reference evidence="10 11" key="1">
    <citation type="submission" date="2016-06" db="EMBL/GenBank/DDBJ databases">
        <authorList>
            <person name="Kjaerup R.B."/>
            <person name="Dalgaard T.S."/>
            <person name="Juul-Madsen H.R."/>
        </authorList>
    </citation>
    <scope>NUCLEOTIDE SEQUENCE [LARGE SCALE GENOMIC DNA]</scope>
    <source>
        <strain evidence="10 11">DSM 16361</strain>
    </source>
</reference>
<evidence type="ECO:0000256" key="4">
    <source>
        <dbReference type="ARBA" id="ARBA00022596"/>
    </source>
</evidence>